<evidence type="ECO:0000256" key="25">
    <source>
        <dbReference type="SAM" id="MobiDB-lite"/>
    </source>
</evidence>
<evidence type="ECO:0000256" key="13">
    <source>
        <dbReference type="ARBA" id="ARBA00023136"/>
    </source>
</evidence>
<dbReference type="GO" id="GO:0009986">
    <property type="term" value="C:cell surface"/>
    <property type="evidence" value="ECO:0007669"/>
    <property type="project" value="UniProtKB-ARBA"/>
</dbReference>
<dbReference type="GO" id="GO:0009653">
    <property type="term" value="P:anatomical structure morphogenesis"/>
    <property type="evidence" value="ECO:0007669"/>
    <property type="project" value="UniProtKB-ARBA"/>
</dbReference>
<organism evidence="29 30">
    <name type="scientific">Platysternon megacephalum</name>
    <name type="common">big-headed turtle</name>
    <dbReference type="NCBI Taxonomy" id="55544"/>
    <lineage>
        <taxon>Eukaryota</taxon>
        <taxon>Metazoa</taxon>
        <taxon>Chordata</taxon>
        <taxon>Craniata</taxon>
        <taxon>Vertebrata</taxon>
        <taxon>Euteleostomi</taxon>
        <taxon>Archelosauria</taxon>
        <taxon>Testudinata</taxon>
        <taxon>Testudines</taxon>
        <taxon>Cryptodira</taxon>
        <taxon>Durocryptodira</taxon>
        <taxon>Testudinoidea</taxon>
        <taxon>Platysternidae</taxon>
        <taxon>Platysternon</taxon>
    </lineage>
</organism>
<keyword evidence="13 26" id="KW-0472">Membrane</keyword>
<evidence type="ECO:0000256" key="9">
    <source>
        <dbReference type="ARBA" id="ARBA00022729"/>
    </source>
</evidence>
<proteinExistence type="predicted"/>
<evidence type="ECO:0000256" key="11">
    <source>
        <dbReference type="ARBA" id="ARBA00022974"/>
    </source>
</evidence>
<evidence type="ECO:0000256" key="8">
    <source>
        <dbReference type="ARBA" id="ARBA00022692"/>
    </source>
</evidence>
<keyword evidence="5" id="KW-1003">Cell membrane</keyword>
<dbReference type="GO" id="GO:0004896">
    <property type="term" value="F:cytokine receptor activity"/>
    <property type="evidence" value="ECO:0007669"/>
    <property type="project" value="TreeGrafter"/>
</dbReference>
<keyword evidence="30" id="KW-1185">Reference proteome</keyword>
<evidence type="ECO:0000256" key="18">
    <source>
        <dbReference type="ARBA" id="ARBA00029917"/>
    </source>
</evidence>
<feature type="transmembrane region" description="Helical" evidence="26">
    <location>
        <begin position="995"/>
        <end position="1016"/>
    </location>
</feature>
<dbReference type="PRINTS" id="PR01265">
    <property type="entry name" value="LINKMODULE"/>
</dbReference>
<keyword evidence="12 26" id="KW-1133">Transmembrane helix</keyword>
<dbReference type="SMART" id="SM00445">
    <property type="entry name" value="LINK"/>
    <property type="match status" value="1"/>
</dbReference>
<evidence type="ECO:0000256" key="10">
    <source>
        <dbReference type="ARBA" id="ARBA00022889"/>
    </source>
</evidence>
<gene>
    <name evidence="29" type="ORF">DR999_PMT05307</name>
</gene>
<feature type="region of interest" description="Disordered" evidence="25">
    <location>
        <begin position="178"/>
        <end position="412"/>
    </location>
</feature>
<dbReference type="PANTHER" id="PTHR10225:SF6">
    <property type="entry name" value="CD44 ANTIGEN"/>
    <property type="match status" value="1"/>
</dbReference>
<evidence type="ECO:0000256" key="16">
    <source>
        <dbReference type="ARBA" id="ARBA00023180"/>
    </source>
</evidence>
<evidence type="ECO:0000256" key="17">
    <source>
        <dbReference type="ARBA" id="ARBA00023273"/>
    </source>
</evidence>
<dbReference type="OrthoDB" id="9938473at2759"/>
<accession>A0A4D9EJ93</accession>
<evidence type="ECO:0000256" key="24">
    <source>
        <dbReference type="PROSITE-ProRule" id="PRU00323"/>
    </source>
</evidence>
<evidence type="ECO:0000313" key="29">
    <source>
        <dbReference type="EMBL" id="TFK11431.1"/>
    </source>
</evidence>
<feature type="compositionally biased region" description="Low complexity" evidence="25">
    <location>
        <begin position="199"/>
        <end position="216"/>
    </location>
</feature>
<dbReference type="GO" id="GO:0016323">
    <property type="term" value="C:basolateral plasma membrane"/>
    <property type="evidence" value="ECO:0007669"/>
    <property type="project" value="TreeGrafter"/>
</dbReference>
<evidence type="ECO:0000256" key="1">
    <source>
        <dbReference type="ARBA" id="ARBA00004105"/>
    </source>
</evidence>
<dbReference type="GO" id="GO:0005576">
    <property type="term" value="C:extracellular region"/>
    <property type="evidence" value="ECO:0007669"/>
    <property type="project" value="UniProtKB-SubCell"/>
</dbReference>
<dbReference type="AlphaFoldDB" id="A0A4D9EJ93"/>
<dbReference type="GO" id="GO:0007155">
    <property type="term" value="P:cell adhesion"/>
    <property type="evidence" value="ECO:0007669"/>
    <property type="project" value="UniProtKB-KW"/>
</dbReference>
<dbReference type="CDD" id="cd03516">
    <property type="entry name" value="Link_domain_CD44_like"/>
    <property type="match status" value="1"/>
</dbReference>
<dbReference type="InterPro" id="IPR001231">
    <property type="entry name" value="CD44_antigen"/>
</dbReference>
<dbReference type="GO" id="GO:0005902">
    <property type="term" value="C:microvillus"/>
    <property type="evidence" value="ECO:0007669"/>
    <property type="project" value="UniProtKB-SubCell"/>
</dbReference>
<dbReference type="Proteomes" id="UP000297703">
    <property type="component" value="Unassembled WGS sequence"/>
</dbReference>
<protein>
    <recommendedName>
        <fullName evidence="4">CD44 antigen</fullName>
    </recommendedName>
    <alternativeName>
        <fullName evidence="22">GP90 lymphocyte homing/adhesion receptor</fullName>
    </alternativeName>
    <alternativeName>
        <fullName evidence="21">HUTCH-I</fullName>
    </alternativeName>
    <alternativeName>
        <fullName evidence="23">Hermes antigen</fullName>
    </alternativeName>
    <alternativeName>
        <fullName evidence="20">Hyaluronate receptor</fullName>
    </alternativeName>
    <alternativeName>
        <fullName evidence="18">Phagocytic glycoprotein 1</fullName>
    </alternativeName>
    <alternativeName>
        <fullName evidence="19">Phagocytic glycoprotein I</fullName>
    </alternativeName>
</protein>
<dbReference type="FunFam" id="3.10.100.10:FF:000004">
    <property type="entry name" value="CD44 antigen isoform X2"/>
    <property type="match status" value="1"/>
</dbReference>
<dbReference type="PRINTS" id="PR00658">
    <property type="entry name" value="CD44"/>
</dbReference>
<evidence type="ECO:0000256" key="3">
    <source>
        <dbReference type="ARBA" id="ARBA00004613"/>
    </source>
</evidence>
<evidence type="ECO:0000256" key="19">
    <source>
        <dbReference type="ARBA" id="ARBA00029928"/>
    </source>
</evidence>
<evidence type="ECO:0000256" key="15">
    <source>
        <dbReference type="ARBA" id="ARBA00023170"/>
    </source>
</evidence>
<reference evidence="29 30" key="1">
    <citation type="submission" date="2019-04" db="EMBL/GenBank/DDBJ databases">
        <title>Draft genome of the big-headed turtle Platysternon megacephalum.</title>
        <authorList>
            <person name="Gong S."/>
        </authorList>
    </citation>
    <scope>NUCLEOTIDE SEQUENCE [LARGE SCALE GENOMIC DNA]</scope>
    <source>
        <strain evidence="29">DO16091913</strain>
        <tissue evidence="29">Muscle</tissue>
    </source>
</reference>
<dbReference type="GO" id="GO:0042981">
    <property type="term" value="P:regulation of apoptotic process"/>
    <property type="evidence" value="ECO:0007669"/>
    <property type="project" value="UniProtKB-ARBA"/>
</dbReference>
<feature type="chain" id="PRO_5020023058" description="CD44 antigen" evidence="27">
    <location>
        <begin position="27"/>
        <end position="1091"/>
    </location>
</feature>
<feature type="signal peptide" evidence="27">
    <location>
        <begin position="1"/>
        <end position="26"/>
    </location>
</feature>
<dbReference type="PANTHER" id="PTHR10225">
    <property type="entry name" value="HYALURONAN RECEPTOR"/>
    <property type="match status" value="1"/>
</dbReference>
<evidence type="ECO:0000256" key="12">
    <source>
        <dbReference type="ARBA" id="ARBA00022989"/>
    </source>
</evidence>
<feature type="region of interest" description="Disordered" evidence="25">
    <location>
        <begin position="914"/>
        <end position="967"/>
    </location>
</feature>
<reference evidence="29 30" key="2">
    <citation type="submission" date="2019-04" db="EMBL/GenBank/DDBJ databases">
        <title>The genome sequence of big-headed turtle.</title>
        <authorList>
            <person name="Gong S."/>
        </authorList>
    </citation>
    <scope>NUCLEOTIDE SEQUENCE [LARGE SCALE GENOMIC DNA]</scope>
    <source>
        <strain evidence="29">DO16091913</strain>
        <tissue evidence="29">Muscle</tissue>
    </source>
</reference>
<dbReference type="EMBL" id="QXTE01000032">
    <property type="protein sequence ID" value="TFK11431.1"/>
    <property type="molecule type" value="Genomic_DNA"/>
</dbReference>
<dbReference type="STRING" id="55544.A0A4D9EJ93"/>
<dbReference type="PROSITE" id="PS01241">
    <property type="entry name" value="LINK_1"/>
    <property type="match status" value="1"/>
</dbReference>
<feature type="compositionally biased region" description="Basic and acidic residues" evidence="25">
    <location>
        <begin position="351"/>
        <end position="372"/>
    </location>
</feature>
<feature type="region of interest" description="Disordered" evidence="25">
    <location>
        <begin position="429"/>
        <end position="573"/>
    </location>
</feature>
<feature type="compositionally biased region" description="Basic and acidic residues" evidence="25">
    <location>
        <begin position="509"/>
        <end position="526"/>
    </location>
</feature>
<sequence>MKRGHELNGPWRLSCTLILTAVVVSPDQNRSMLAEEFNISCRYAGVFHVEKNRRYSLTRDEAVELCKALNSTLPTMDQMKKAHGLGFETCRYGYIEDKIVIPRIKPYFLCAANNTGIYILTSNVTDRYDTYCYNASETRETACEPIIRLDVSRPDNQSQIVIDNADGSRYTDGVKHTDPTPVTDDNHVGSGSIHDGDATNPTIIGTHTPGTPYYEETTPDALSTDYSSGSGRKEDHPTSTNDIVIPFDDKPGEDSTMISLITDGVPGKDHPSKGRHPTSTTYEDSYHGNSTQGQQMPGFIPSWQHSADHKEEHPSAAGQADEDSQENITRDEDSRQSHLNRGSLPEGDNNVAKEGHPTSTSVDRHHYTHHETTTQAKPFFPPWWHSVNSKEQHPTTASNAVKPVHEETSTQPHWNQFADSWWWWSHPDHKEQQPTQATGDLSSHDDGADGEDSTQDPLIPVISLGGDNSEDKEQHPPSSTVNPHHGAHEETSTQHEGNPSPDIWWGSTTDHKEQHPTTATKDKDSQEYETDDEDSLQDPLPSGWDTNDDTEQHPPVTNVDSHGDPKRIGSTQDPLLHNVYLGVDKEEDKYPTNTTVDSVKPAHFPAKERDHSSSSMTVNNEIGHNTYTPTVVVSNEGAKNEDATQDPLLHNVYLGVDKEEDKYPTNTTVDSVKPAHFPAKERDHSSSSMTVNNETGRNIYTPTGAKNEDPTQDPLLNGAHPGWSDKFMYSTNTTRDDVLPGVIPSRGSEHSTTAMVSNGGAKHEDSTQDPLLHTVHPGWGNADKYPTNVTRDDVLPGIIPPSENDQEKESSHTAVTSNDGAIYEDSTHESLPSDNQPGWGSEDKYPTNTSRDYVIPGLIPENEDESYTAVVSNDGATHEDSTQDPLLHSVHPGWGNEDKYLTATSRDDVLPGIIPPSETEHKNESSHTAVVSNDGIKHEDSTKDPLAPGIQPGGDNEDKYPTNSPIDALIPGVLSDIESGHGRGPASTATSKNKWLIIVASLLALTLILAVCIAVNSRSRCGQKKKLVINNGKGSVSDKKMGGLNGEASKSQEMVHLVHKEQPDNRTGSCDEFLTTDETKNQQEANMKTGM</sequence>
<dbReference type="InterPro" id="IPR016186">
    <property type="entry name" value="C-type_lectin-like/link_sf"/>
</dbReference>
<evidence type="ECO:0000256" key="4">
    <source>
        <dbReference type="ARBA" id="ARBA00020474"/>
    </source>
</evidence>
<dbReference type="GO" id="GO:0005540">
    <property type="term" value="F:hyaluronic acid binding"/>
    <property type="evidence" value="ECO:0007669"/>
    <property type="project" value="InterPro"/>
</dbReference>
<name>A0A4D9EJ93_9SAUR</name>
<keyword evidence="9 27" id="KW-0732">Signal</keyword>
<comment type="subcellular location">
    <subcellularLocation>
        <location evidence="2">Cell membrane</location>
        <topology evidence="2">Single-pass type I membrane protein</topology>
    </subcellularLocation>
    <subcellularLocation>
        <location evidence="1">Cell projection</location>
        <location evidence="1">Microvillus</location>
    </subcellularLocation>
    <subcellularLocation>
        <location evidence="3">Secreted</location>
    </subcellularLocation>
</comment>
<evidence type="ECO:0000313" key="30">
    <source>
        <dbReference type="Proteomes" id="UP000297703"/>
    </source>
</evidence>
<feature type="region of interest" description="Disordered" evidence="25">
    <location>
        <begin position="745"/>
        <end position="864"/>
    </location>
</feature>
<evidence type="ECO:0000259" key="28">
    <source>
        <dbReference type="PROSITE" id="PS50963"/>
    </source>
</evidence>
<keyword evidence="11" id="KW-0654">Proteoglycan</keyword>
<dbReference type="Pfam" id="PF00193">
    <property type="entry name" value="Xlink"/>
    <property type="match status" value="1"/>
</dbReference>
<dbReference type="InterPro" id="IPR043210">
    <property type="entry name" value="CD44_antigen-like"/>
</dbReference>
<evidence type="ECO:0000256" key="20">
    <source>
        <dbReference type="ARBA" id="ARBA00031179"/>
    </source>
</evidence>
<evidence type="ECO:0000256" key="5">
    <source>
        <dbReference type="ARBA" id="ARBA00022475"/>
    </source>
</evidence>
<dbReference type="InterPro" id="IPR016187">
    <property type="entry name" value="CTDL_fold"/>
</dbReference>
<keyword evidence="14" id="KW-1015">Disulfide bond</keyword>
<dbReference type="PROSITE" id="PS50963">
    <property type="entry name" value="LINK_2"/>
    <property type="match status" value="1"/>
</dbReference>
<keyword evidence="16" id="KW-0325">Glycoprotein</keyword>
<keyword evidence="6" id="KW-0964">Secreted</keyword>
<feature type="compositionally biased region" description="Polar residues" evidence="25">
    <location>
        <begin position="220"/>
        <end position="230"/>
    </location>
</feature>
<evidence type="ECO:0000256" key="22">
    <source>
        <dbReference type="ARBA" id="ARBA00032514"/>
    </source>
</evidence>
<feature type="compositionally biased region" description="Acidic residues" evidence="25">
    <location>
        <begin position="527"/>
        <end position="536"/>
    </location>
</feature>
<keyword evidence="8 26" id="KW-0812">Transmembrane</keyword>
<dbReference type="SUPFAM" id="SSF56436">
    <property type="entry name" value="C-type lectin-like"/>
    <property type="match status" value="1"/>
</dbReference>
<evidence type="ECO:0000256" key="27">
    <source>
        <dbReference type="SAM" id="SignalP"/>
    </source>
</evidence>
<evidence type="ECO:0000256" key="23">
    <source>
        <dbReference type="ARBA" id="ARBA00032917"/>
    </source>
</evidence>
<comment type="caution">
    <text evidence="24">Lacks conserved residue(s) required for the propagation of feature annotation.</text>
</comment>
<keyword evidence="10" id="KW-0130">Cell adhesion</keyword>
<dbReference type="InterPro" id="IPR000538">
    <property type="entry name" value="Link_dom"/>
</dbReference>
<dbReference type="Gene3D" id="3.10.100.10">
    <property type="entry name" value="Mannose-Binding Protein A, subunit A"/>
    <property type="match status" value="1"/>
</dbReference>
<evidence type="ECO:0000256" key="6">
    <source>
        <dbReference type="ARBA" id="ARBA00022525"/>
    </source>
</evidence>
<evidence type="ECO:0000256" key="26">
    <source>
        <dbReference type="SAM" id="Phobius"/>
    </source>
</evidence>
<keyword evidence="7" id="KW-0597">Phosphoprotein</keyword>
<dbReference type="GO" id="GO:0006954">
    <property type="term" value="P:inflammatory response"/>
    <property type="evidence" value="ECO:0007669"/>
    <property type="project" value="TreeGrafter"/>
</dbReference>
<evidence type="ECO:0000256" key="21">
    <source>
        <dbReference type="ARBA" id="ARBA00031823"/>
    </source>
</evidence>
<feature type="domain" description="Link" evidence="28">
    <location>
        <begin position="45"/>
        <end position="134"/>
    </location>
</feature>
<evidence type="ECO:0000256" key="2">
    <source>
        <dbReference type="ARBA" id="ARBA00004251"/>
    </source>
</evidence>
<keyword evidence="15" id="KW-0675">Receptor</keyword>
<feature type="compositionally biased region" description="Polar residues" evidence="25">
    <location>
        <begin position="829"/>
        <end position="838"/>
    </location>
</feature>
<evidence type="ECO:0000256" key="7">
    <source>
        <dbReference type="ARBA" id="ARBA00022553"/>
    </source>
</evidence>
<feature type="compositionally biased region" description="Polar residues" evidence="25">
    <location>
        <begin position="277"/>
        <end position="295"/>
    </location>
</feature>
<keyword evidence="17" id="KW-0966">Cell projection</keyword>
<dbReference type="GO" id="GO:0048731">
    <property type="term" value="P:system development"/>
    <property type="evidence" value="ECO:0007669"/>
    <property type="project" value="UniProtKB-ARBA"/>
</dbReference>
<dbReference type="GO" id="GO:0070374">
    <property type="term" value="P:positive regulation of ERK1 and ERK2 cascade"/>
    <property type="evidence" value="ECO:0007669"/>
    <property type="project" value="TreeGrafter"/>
</dbReference>
<dbReference type="GO" id="GO:0035692">
    <property type="term" value="C:macrophage migration inhibitory factor receptor complex"/>
    <property type="evidence" value="ECO:0007669"/>
    <property type="project" value="TreeGrafter"/>
</dbReference>
<evidence type="ECO:0000256" key="14">
    <source>
        <dbReference type="ARBA" id="ARBA00023157"/>
    </source>
</evidence>
<comment type="caution">
    <text evidence="29">The sequence shown here is derived from an EMBL/GenBank/DDBJ whole genome shotgun (WGS) entry which is preliminary data.</text>
</comment>